<organism evidence="2 3">
    <name type="scientific">Lentibacillus halodurans</name>
    <dbReference type="NCBI Taxonomy" id="237679"/>
    <lineage>
        <taxon>Bacteria</taxon>
        <taxon>Bacillati</taxon>
        <taxon>Bacillota</taxon>
        <taxon>Bacilli</taxon>
        <taxon>Bacillales</taxon>
        <taxon>Bacillaceae</taxon>
        <taxon>Lentibacillus</taxon>
    </lineage>
</organism>
<dbReference type="EMBL" id="FOJW01000013">
    <property type="protein sequence ID" value="SFB28879.1"/>
    <property type="molecule type" value="Genomic_DNA"/>
</dbReference>
<keyword evidence="3" id="KW-1185">Reference proteome</keyword>
<protein>
    <submittedName>
        <fullName evidence="2">Uncharacterized protein</fullName>
    </submittedName>
</protein>
<evidence type="ECO:0000313" key="3">
    <source>
        <dbReference type="Proteomes" id="UP000198642"/>
    </source>
</evidence>
<keyword evidence="1" id="KW-0812">Transmembrane</keyword>
<dbReference type="Proteomes" id="UP000198642">
    <property type="component" value="Unassembled WGS sequence"/>
</dbReference>
<dbReference type="OrthoDB" id="2967280at2"/>
<dbReference type="STRING" id="237679.SAMN04488072_11359"/>
<accession>A0A1I0ZSX9</accession>
<sequence>MLIELLYDLFAGISPMYVYLGIVLSIICTFRLMHINLNNSTLRNQEYIKEYHALQFKLMPMCETLGDSRDIHDWITHTTKRMDAPDDDSDCHSFSLTQTRLKRGGQQWSKNLYSLFWENIA</sequence>
<dbReference type="RefSeq" id="WP_090240091.1">
    <property type="nucleotide sequence ID" value="NZ_FOJW01000013.1"/>
</dbReference>
<gene>
    <name evidence="2" type="ORF">SAMN04488072_11359</name>
</gene>
<proteinExistence type="predicted"/>
<name>A0A1I0ZSX9_9BACI</name>
<reference evidence="2 3" key="1">
    <citation type="submission" date="2016-10" db="EMBL/GenBank/DDBJ databases">
        <authorList>
            <person name="de Groot N.N."/>
        </authorList>
    </citation>
    <scope>NUCLEOTIDE SEQUENCE [LARGE SCALE GENOMIC DNA]</scope>
    <source>
        <strain evidence="2 3">CGMCC 1.3702</strain>
    </source>
</reference>
<feature type="transmembrane region" description="Helical" evidence="1">
    <location>
        <begin position="16"/>
        <end position="33"/>
    </location>
</feature>
<dbReference type="AlphaFoldDB" id="A0A1I0ZSX9"/>
<evidence type="ECO:0000256" key="1">
    <source>
        <dbReference type="SAM" id="Phobius"/>
    </source>
</evidence>
<keyword evidence="1" id="KW-1133">Transmembrane helix</keyword>
<evidence type="ECO:0000313" key="2">
    <source>
        <dbReference type="EMBL" id="SFB28879.1"/>
    </source>
</evidence>
<keyword evidence="1" id="KW-0472">Membrane</keyword>